<dbReference type="SUPFAM" id="SSF52777">
    <property type="entry name" value="CoA-dependent acyltransferases"/>
    <property type="match status" value="4"/>
</dbReference>
<dbReference type="GO" id="GO:0009239">
    <property type="term" value="P:enterobactin biosynthetic process"/>
    <property type="evidence" value="ECO:0007669"/>
    <property type="project" value="TreeGrafter"/>
</dbReference>
<dbReference type="Pfam" id="PF00668">
    <property type="entry name" value="Condensation"/>
    <property type="match status" value="2"/>
</dbReference>
<dbReference type="PROSITE" id="PS00455">
    <property type="entry name" value="AMP_BINDING"/>
    <property type="match status" value="1"/>
</dbReference>
<dbReference type="SMART" id="SM00823">
    <property type="entry name" value="PKS_PP"/>
    <property type="match status" value="1"/>
</dbReference>
<dbReference type="eggNOG" id="COG1020">
    <property type="taxonomic scope" value="Bacteria"/>
</dbReference>
<dbReference type="InParanoid" id="A9AUJ7"/>
<dbReference type="GO" id="GO:0008610">
    <property type="term" value="P:lipid biosynthetic process"/>
    <property type="evidence" value="ECO:0007669"/>
    <property type="project" value="UniProtKB-ARBA"/>
</dbReference>
<dbReference type="GO" id="GO:0043041">
    <property type="term" value="P:amino acid activation for nonribosomal peptide biosynthetic process"/>
    <property type="evidence" value="ECO:0007669"/>
    <property type="project" value="TreeGrafter"/>
</dbReference>
<dbReference type="Gene3D" id="3.30.300.30">
    <property type="match status" value="2"/>
</dbReference>
<dbReference type="PROSITE" id="PS00012">
    <property type="entry name" value="PHOSPHOPANTETHEINE"/>
    <property type="match status" value="1"/>
</dbReference>
<dbReference type="InterPro" id="IPR036736">
    <property type="entry name" value="ACP-like_sf"/>
</dbReference>
<dbReference type="InterPro" id="IPR025110">
    <property type="entry name" value="AMP-bd_C"/>
</dbReference>
<dbReference type="KEGG" id="hau:Haur_1881"/>
<dbReference type="Gene3D" id="3.40.50.980">
    <property type="match status" value="2"/>
</dbReference>
<dbReference type="PANTHER" id="PTHR45527">
    <property type="entry name" value="NONRIBOSOMAL PEPTIDE SYNTHETASE"/>
    <property type="match status" value="1"/>
</dbReference>
<gene>
    <name evidence="6" type="ordered locus">Haur_1881</name>
</gene>
<dbReference type="FunFam" id="2.30.38.10:FF:000001">
    <property type="entry name" value="Non-ribosomal peptide synthetase PvdI"/>
    <property type="match status" value="1"/>
</dbReference>
<dbReference type="GO" id="GO:0072330">
    <property type="term" value="P:monocarboxylic acid biosynthetic process"/>
    <property type="evidence" value="ECO:0007669"/>
    <property type="project" value="UniProtKB-ARBA"/>
</dbReference>
<evidence type="ECO:0000313" key="7">
    <source>
        <dbReference type="Proteomes" id="UP000000787"/>
    </source>
</evidence>
<dbReference type="CDD" id="cd19531">
    <property type="entry name" value="LCL_NRPS-like"/>
    <property type="match status" value="2"/>
</dbReference>
<keyword evidence="3" id="KW-0597">Phosphoprotein</keyword>
<dbReference type="GO" id="GO:0047527">
    <property type="term" value="F:2,3-dihydroxybenzoate-serine ligase activity"/>
    <property type="evidence" value="ECO:0007669"/>
    <property type="project" value="TreeGrafter"/>
</dbReference>
<keyword evidence="7" id="KW-1185">Reference proteome</keyword>
<dbReference type="InterPro" id="IPR023213">
    <property type="entry name" value="CAT-like_dom_sf"/>
</dbReference>
<comment type="cofactor">
    <cofactor evidence="1">
        <name>pantetheine 4'-phosphate</name>
        <dbReference type="ChEBI" id="CHEBI:47942"/>
    </cofactor>
</comment>
<dbReference type="Pfam" id="PF13193">
    <property type="entry name" value="AMP-binding_C"/>
    <property type="match status" value="1"/>
</dbReference>
<evidence type="ECO:0000256" key="3">
    <source>
        <dbReference type="ARBA" id="ARBA00022553"/>
    </source>
</evidence>
<dbReference type="InterPro" id="IPR010071">
    <property type="entry name" value="AA_adenyl_dom"/>
</dbReference>
<dbReference type="Gene3D" id="3.30.559.10">
    <property type="entry name" value="Chloramphenicol acetyltransferase-like domain"/>
    <property type="match status" value="2"/>
</dbReference>
<dbReference type="HOGENOM" id="CLU_000022_0_12_0"/>
<dbReference type="NCBIfam" id="TIGR01733">
    <property type="entry name" value="AA-adenyl-dom"/>
    <property type="match status" value="1"/>
</dbReference>
<dbReference type="Pfam" id="PF00501">
    <property type="entry name" value="AMP-binding"/>
    <property type="match status" value="1"/>
</dbReference>
<dbReference type="InterPro" id="IPR006162">
    <property type="entry name" value="Ppantetheine_attach_site"/>
</dbReference>
<dbReference type="PANTHER" id="PTHR45527:SF1">
    <property type="entry name" value="FATTY ACID SYNTHASE"/>
    <property type="match status" value="1"/>
</dbReference>
<dbReference type="SUPFAM" id="SSF47336">
    <property type="entry name" value="ACP-like"/>
    <property type="match status" value="1"/>
</dbReference>
<dbReference type="FunFam" id="3.40.50.12780:FF:000012">
    <property type="entry name" value="Non-ribosomal peptide synthetase"/>
    <property type="match status" value="1"/>
</dbReference>
<dbReference type="InterPro" id="IPR000873">
    <property type="entry name" value="AMP-dep_synth/lig_dom"/>
</dbReference>
<dbReference type="FunFam" id="3.40.50.980:FF:000001">
    <property type="entry name" value="Non-ribosomal peptide synthetase"/>
    <property type="match status" value="1"/>
</dbReference>
<keyword evidence="2" id="KW-0596">Phosphopantetheine</keyword>
<dbReference type="InterPro" id="IPR009081">
    <property type="entry name" value="PP-bd_ACP"/>
</dbReference>
<dbReference type="InterPro" id="IPR020845">
    <property type="entry name" value="AMP-binding_CS"/>
</dbReference>
<dbReference type="GO" id="GO:0005829">
    <property type="term" value="C:cytosol"/>
    <property type="evidence" value="ECO:0007669"/>
    <property type="project" value="TreeGrafter"/>
</dbReference>
<protein>
    <submittedName>
        <fullName evidence="6">Amino acid adenylation domain</fullName>
    </submittedName>
</protein>
<dbReference type="InterPro" id="IPR020806">
    <property type="entry name" value="PKS_PP-bd"/>
</dbReference>
<dbReference type="Gene3D" id="1.10.1200.10">
    <property type="entry name" value="ACP-like"/>
    <property type="match status" value="1"/>
</dbReference>
<dbReference type="Pfam" id="PF00550">
    <property type="entry name" value="PP-binding"/>
    <property type="match status" value="1"/>
</dbReference>
<dbReference type="SUPFAM" id="SSF56801">
    <property type="entry name" value="Acetyl-CoA synthetase-like"/>
    <property type="match status" value="2"/>
</dbReference>
<dbReference type="BioCyc" id="HAUR316274:GHYA-1910-MONOMER"/>
<dbReference type="STRING" id="316274.Haur_1881"/>
<dbReference type="InterPro" id="IPR001242">
    <property type="entry name" value="Condensation_dom"/>
</dbReference>
<dbReference type="GO" id="GO:0031177">
    <property type="term" value="F:phosphopantetheine binding"/>
    <property type="evidence" value="ECO:0007669"/>
    <property type="project" value="InterPro"/>
</dbReference>
<dbReference type="Gene3D" id="3.30.559.30">
    <property type="entry name" value="Nonribosomal peptide synthetase, condensation domain"/>
    <property type="match status" value="2"/>
</dbReference>
<dbReference type="CDD" id="cd12117">
    <property type="entry name" value="A_NRPS_Srf_like"/>
    <property type="match status" value="1"/>
</dbReference>
<dbReference type="PROSITE" id="PS50075">
    <property type="entry name" value="CARRIER"/>
    <property type="match status" value="1"/>
</dbReference>
<evidence type="ECO:0000313" key="6">
    <source>
        <dbReference type="EMBL" id="ABX04524.1"/>
    </source>
</evidence>
<reference evidence="6 7" key="1">
    <citation type="journal article" date="2011" name="Stand. Genomic Sci.">
        <title>Complete genome sequence of the filamentous gliding predatory bacterium Herpetosiphon aurantiacus type strain (114-95(T)).</title>
        <authorList>
            <person name="Kiss H."/>
            <person name="Nett M."/>
            <person name="Domin N."/>
            <person name="Martin K."/>
            <person name="Maresca J.A."/>
            <person name="Copeland A."/>
            <person name="Lapidus A."/>
            <person name="Lucas S."/>
            <person name="Berry K.W."/>
            <person name="Glavina Del Rio T."/>
            <person name="Dalin E."/>
            <person name="Tice H."/>
            <person name="Pitluck S."/>
            <person name="Richardson P."/>
            <person name="Bruce D."/>
            <person name="Goodwin L."/>
            <person name="Han C."/>
            <person name="Detter J.C."/>
            <person name="Schmutz J."/>
            <person name="Brettin T."/>
            <person name="Land M."/>
            <person name="Hauser L."/>
            <person name="Kyrpides N.C."/>
            <person name="Ivanova N."/>
            <person name="Goker M."/>
            <person name="Woyke T."/>
            <person name="Klenk H.P."/>
            <person name="Bryant D.A."/>
        </authorList>
    </citation>
    <scope>NUCLEOTIDE SEQUENCE [LARGE SCALE GENOMIC DNA]</scope>
    <source>
        <strain evidence="7">ATCC 23779 / DSM 785 / 114-95</strain>
    </source>
</reference>
<feature type="region of interest" description="Disordered" evidence="4">
    <location>
        <begin position="1"/>
        <end position="48"/>
    </location>
</feature>
<evidence type="ECO:0000256" key="4">
    <source>
        <dbReference type="SAM" id="MobiDB-lite"/>
    </source>
</evidence>
<feature type="domain" description="Carrier" evidence="5">
    <location>
        <begin position="1020"/>
        <end position="1095"/>
    </location>
</feature>
<dbReference type="Proteomes" id="UP000000787">
    <property type="component" value="Chromosome"/>
</dbReference>
<proteinExistence type="predicted"/>
<dbReference type="InterPro" id="IPR045851">
    <property type="entry name" value="AMP-bd_C_sf"/>
</dbReference>
<evidence type="ECO:0000256" key="1">
    <source>
        <dbReference type="ARBA" id="ARBA00001957"/>
    </source>
</evidence>
<dbReference type="EMBL" id="CP000875">
    <property type="protein sequence ID" value="ABX04524.1"/>
    <property type="molecule type" value="Genomic_DNA"/>
</dbReference>
<evidence type="ECO:0000256" key="2">
    <source>
        <dbReference type="ARBA" id="ARBA00022450"/>
    </source>
</evidence>
<organism evidence="6 7">
    <name type="scientific">Herpetosiphon aurantiacus (strain ATCC 23779 / DSM 785 / 114-95)</name>
    <dbReference type="NCBI Taxonomy" id="316274"/>
    <lineage>
        <taxon>Bacteria</taxon>
        <taxon>Bacillati</taxon>
        <taxon>Chloroflexota</taxon>
        <taxon>Chloroflexia</taxon>
        <taxon>Herpetosiphonales</taxon>
        <taxon>Herpetosiphonaceae</taxon>
        <taxon>Herpetosiphon</taxon>
    </lineage>
</organism>
<dbReference type="FunFam" id="3.30.300.30:FF:000010">
    <property type="entry name" value="Enterobactin synthetase component F"/>
    <property type="match status" value="1"/>
</dbReference>
<dbReference type="Gene3D" id="2.30.38.10">
    <property type="entry name" value="Luciferase, Domain 3"/>
    <property type="match status" value="1"/>
</dbReference>
<dbReference type="GO" id="GO:0009366">
    <property type="term" value="C:enterobactin synthetase complex"/>
    <property type="evidence" value="ECO:0007669"/>
    <property type="project" value="TreeGrafter"/>
</dbReference>
<evidence type="ECO:0000259" key="5">
    <source>
        <dbReference type="PROSITE" id="PS50075"/>
    </source>
</evidence>
<name>A9AUJ7_HERA2</name>
<accession>A9AUJ7</accession>
<sequence>MSEHSDDSLRNQTDPASRRVPLSAAKKARLEKRLRGDSDNQQAESSIPRLATYDQVPLSFAQERLWFLSQYEPTSSNAYIIPLAVRIDGPIDPSLLEQALQLVVDRHASFRTTFHAQNGVPFQRVAPQLPLRLPVLGLDVADASDEAAVLQVVLDQLVPLLQLPFDLEHGPLLRATLLRLAAESHVLLLICHHIISDGWSMGVLLRDFASFLGALRTNTAPDVPPLVVQAPDVAVWQRQRLQGHYLTTLQDFWKQQLADLEPLNVPTDFVRPAQQSYRGATLSFQLPAALSTQLQRMAQQHDVTPFMLLLAAFQAFLARLSGQQDLAIGSVLASRADADLDPVIGFLVNTWTLRNNIDVAQPLAQLLPTVRRTVLAAFEHRDLPFEQVVQLVQPERDLSRSPVFQVMMTYQNVPQRQMEWGDVRLTPISLPSTVAKFDLTLALSETPEGFRGVMEYRSDLFRRSTIATMVARWEMFLHGIVADFTTSIARLPLVLPAERSLLLDTLNATTTAYPHDQSVASLFAEQARLWPERIALRFGEHSLSYHALEQRANQLAHHLQLLGVGPEHVVGLCVERSLDLVVAILAILKAGAAYAPVDPSYPVERLAWMLSDLQPTVVIAQHGVLDRLPSVACSVVVLETIAAHLAAYPTTAPTVDISPENLAYVMYTSGSTGRPKGIMINQRNIVRLVRNTTYAAFGPDQVGLLLATVAFDASTFELWGCLLNGGRLVIAPPQQLSLAELGHLVEREQITTLWLTAGLFHQMVDHALDRLGSLRQLLAGGDRLSPVHVHKVLERWPQCRLINGYGPTENTTFSCCQQLSATTDLAQGVPIGQPIANSTAYILDRLLQLVPIGVVGELYLGGAGLARGYLARPDQTAAAFIPNPMSQTAGERLYRSGDLARYRDDGTIEFIGRRDQQVKVRGYRIELEEIVGVLLAQPQVDDAVVVVREDRVGDQRLVAYLVGDNPAIELIEQAVQGQVPSYMLPSAYVVLDALPLTANGKVDRRRLPAPSYAAIANDDPPQTDLEQAIAAIWAEVLAVPSIQRQTNFFQVGGHSLSATQLIVRLRQMLNRDLPLQLLFDYPYLYQLAEQLEQQPTALPTAIQPIPRHQRLPLTSAQQRVWFFEQLVPNTAMYTIALQLRLSGKLEPALLQQAINLLIARHEILRASFHGQAGQPWLHIANHLTLDLELIDLRKIDIEQQSIDVQKICQRLAYASYQLEYAPLLRFCLIQLGVQSAILLFTIQHSITDAWSIDLLLQELWQIYADLIHQRPLSLAELSVQYVDFAAWQAAWLATPAAQRQLSYWLEQLAEAPRLLALPTDYPRPDNQTFAGSVVSLELPQPLTHELRSLSQHQHVTLFMLLLAAFKSLLYRYTGQTDLCVGSPIANRGQPELQTMLGFFINTLVLRSRIQPAWSFLELLATVRATTLAAYAQQDLPLEKIIEQLKLERDLSYNPLFQVMFNFRHDFAINRQHYELAIEAEMLANGTSKFDLTLDVADRGSTLLLWVEYNSALFAPATIERMLAQFQVLLNSICAHPGQQLSTLELRTPNQIAQLEQARVALLQQLEQHPAISQAVVLVRPDLPQANWVVGYVVKQPNQQLELGQLQASIQTTYPLVQLALYEVPDMPLDAAGTVDHAGLSKYGQPLLNQQLQQPAVQSPTEAMLAEKRAKLSADKRSLLEKRLKQLRGE</sequence>
<dbReference type="FunFam" id="1.10.1200.10:FF:000016">
    <property type="entry name" value="Non-ribosomal peptide synthase"/>
    <property type="match status" value="1"/>
</dbReference>